<dbReference type="EMBL" id="UGYO01000001">
    <property type="protein sequence ID" value="SUI53195.1"/>
    <property type="molecule type" value="Genomic_DNA"/>
</dbReference>
<dbReference type="RefSeq" id="WP_096142836.1">
    <property type="nucleotide sequence ID" value="NZ_CP068226.1"/>
</dbReference>
<proteinExistence type="predicted"/>
<dbReference type="AlphaFoldDB" id="A0A379Z0S1"/>
<organism evidence="2 3">
    <name type="scientific">Shewanella algae</name>
    <dbReference type="NCBI Taxonomy" id="38313"/>
    <lineage>
        <taxon>Bacteria</taxon>
        <taxon>Pseudomonadati</taxon>
        <taxon>Pseudomonadota</taxon>
        <taxon>Gammaproteobacteria</taxon>
        <taxon>Alteromonadales</taxon>
        <taxon>Shewanellaceae</taxon>
        <taxon>Shewanella</taxon>
    </lineage>
</organism>
<protein>
    <recommendedName>
        <fullName evidence="1">DUF4123 domain-containing protein</fullName>
    </recommendedName>
</protein>
<reference evidence="2 3" key="1">
    <citation type="submission" date="2018-06" db="EMBL/GenBank/DDBJ databases">
        <authorList>
            <consortium name="Pathogen Informatics"/>
            <person name="Doyle S."/>
        </authorList>
    </citation>
    <scope>NUCLEOTIDE SEQUENCE [LARGE SCALE GENOMIC DNA]</scope>
    <source>
        <strain evidence="2 3">NCTC10738</strain>
    </source>
</reference>
<evidence type="ECO:0000313" key="2">
    <source>
        <dbReference type="EMBL" id="SUI53195.1"/>
    </source>
</evidence>
<keyword evidence="3" id="KW-1185">Reference proteome</keyword>
<dbReference type="Proteomes" id="UP000254069">
    <property type="component" value="Unassembled WGS sequence"/>
</dbReference>
<feature type="domain" description="DUF4123" evidence="1">
    <location>
        <begin position="13"/>
        <end position="125"/>
    </location>
</feature>
<sequence>MPLPDLAGLKGQLYLLWDACLHRNLAQTLYQLDNRVFMLPLYQGTQFESLGDIQPLLLQCPADSQLLDWLEQQLCYRDSVWLFESTSSSAELLRYFQQLPLQQHPLGHQVLFRYQDPRVLAGFMAAQLPLEALFPAGIFGRVWVYDTIAEHWHCRVPQSAQSSEATQRFQLTDDHLKVMQQVCWQQFGLRLQQHLRHFFADEFGSVSLAGTLAIAERAAAQGWESERDIFLYGNILGYLGADFEKNLIGNQASSASGALLDQHQASREPVSQSEYAGIINLMQTRGSGKSAALAQAADLAKQLNQQRANALQGVTHVGR</sequence>
<dbReference type="Pfam" id="PF13503">
    <property type="entry name" value="DUF4123"/>
    <property type="match status" value="1"/>
</dbReference>
<gene>
    <name evidence="2" type="ORF">NCTC10738_00744</name>
</gene>
<accession>A0A379Z0S1</accession>
<name>A0A379Z0S1_9GAMM</name>
<evidence type="ECO:0000259" key="1">
    <source>
        <dbReference type="Pfam" id="PF13503"/>
    </source>
</evidence>
<evidence type="ECO:0000313" key="3">
    <source>
        <dbReference type="Proteomes" id="UP000254069"/>
    </source>
</evidence>
<dbReference type="InterPro" id="IPR025391">
    <property type="entry name" value="DUF4123"/>
</dbReference>